<organism evidence="1 2">
    <name type="scientific">Glossina pallidipes</name>
    <name type="common">Tsetse fly</name>
    <dbReference type="NCBI Taxonomy" id="7398"/>
    <lineage>
        <taxon>Eukaryota</taxon>
        <taxon>Metazoa</taxon>
        <taxon>Ecdysozoa</taxon>
        <taxon>Arthropoda</taxon>
        <taxon>Hexapoda</taxon>
        <taxon>Insecta</taxon>
        <taxon>Pterygota</taxon>
        <taxon>Neoptera</taxon>
        <taxon>Endopterygota</taxon>
        <taxon>Diptera</taxon>
        <taxon>Brachycera</taxon>
        <taxon>Muscomorpha</taxon>
        <taxon>Hippoboscoidea</taxon>
        <taxon>Glossinidae</taxon>
        <taxon>Glossina</taxon>
    </lineage>
</organism>
<keyword evidence="2" id="KW-1185">Reference proteome</keyword>
<dbReference type="AlphaFoldDB" id="A0A1A9ZB92"/>
<dbReference type="EnsemblMetazoa" id="GPAI009348-RA">
    <property type="protein sequence ID" value="GPAI009348-PA"/>
    <property type="gene ID" value="GPAI009348"/>
</dbReference>
<reference evidence="2" key="1">
    <citation type="submission" date="2014-03" db="EMBL/GenBank/DDBJ databases">
        <authorList>
            <person name="Aksoy S."/>
            <person name="Warren W."/>
            <person name="Wilson R.K."/>
        </authorList>
    </citation>
    <scope>NUCLEOTIDE SEQUENCE [LARGE SCALE GENOMIC DNA]</scope>
    <source>
        <strain evidence="2">IAEA</strain>
    </source>
</reference>
<evidence type="ECO:0000313" key="2">
    <source>
        <dbReference type="Proteomes" id="UP000092445"/>
    </source>
</evidence>
<reference evidence="1" key="2">
    <citation type="submission" date="2020-05" db="UniProtKB">
        <authorList>
            <consortium name="EnsemblMetazoa"/>
        </authorList>
    </citation>
    <scope>IDENTIFICATION</scope>
    <source>
        <strain evidence="1">IAEA</strain>
    </source>
</reference>
<dbReference type="Proteomes" id="UP000092445">
    <property type="component" value="Unassembled WGS sequence"/>
</dbReference>
<proteinExistence type="predicted"/>
<sequence>MKYHTAVARNVEDNTTTTSKFRSAFITMINLALARLGRRDIVGSDAGSGSGATRGAKFAKRAASTNNYREAGCNELAERFKWPVTLLKGHSQMNKSRSSYGISQREVTIGVIALSISDVPGFLRGNRLL</sequence>
<protein>
    <submittedName>
        <fullName evidence="1">Uncharacterized protein</fullName>
    </submittedName>
</protein>
<name>A0A1A9ZB92_GLOPL</name>
<accession>A0A1A9ZB92</accession>
<evidence type="ECO:0000313" key="1">
    <source>
        <dbReference type="EnsemblMetazoa" id="GPAI009348-PA"/>
    </source>
</evidence>
<dbReference type="VEuPathDB" id="VectorBase:GPAI009348"/>